<dbReference type="OrthoDB" id="4323916at2759"/>
<dbReference type="GeneID" id="81380231"/>
<dbReference type="AlphaFoldDB" id="A0A9W9PC55"/>
<dbReference type="EMBL" id="JAPQKT010000002">
    <property type="protein sequence ID" value="KAJ5240553.1"/>
    <property type="molecule type" value="Genomic_DNA"/>
</dbReference>
<feature type="compositionally biased region" description="Polar residues" evidence="1">
    <location>
        <begin position="15"/>
        <end position="27"/>
    </location>
</feature>
<gene>
    <name evidence="2" type="ORF">N7469_002144</name>
</gene>
<feature type="compositionally biased region" description="Basic and acidic residues" evidence="1">
    <location>
        <begin position="1"/>
        <end position="10"/>
    </location>
</feature>
<reference evidence="2" key="2">
    <citation type="journal article" date="2023" name="IMA Fungus">
        <title>Comparative genomic study of the Penicillium genus elucidates a diverse pangenome and 15 lateral gene transfer events.</title>
        <authorList>
            <person name="Petersen C."/>
            <person name="Sorensen T."/>
            <person name="Nielsen M.R."/>
            <person name="Sondergaard T.E."/>
            <person name="Sorensen J.L."/>
            <person name="Fitzpatrick D.A."/>
            <person name="Frisvad J.C."/>
            <person name="Nielsen K.L."/>
        </authorList>
    </citation>
    <scope>NUCLEOTIDE SEQUENCE</scope>
    <source>
        <strain evidence="2">IBT 23319</strain>
    </source>
</reference>
<evidence type="ECO:0000313" key="2">
    <source>
        <dbReference type="EMBL" id="KAJ5240553.1"/>
    </source>
</evidence>
<proteinExistence type="predicted"/>
<name>A0A9W9PC55_PENCI</name>
<keyword evidence="3" id="KW-1185">Reference proteome</keyword>
<evidence type="ECO:0000256" key="1">
    <source>
        <dbReference type="SAM" id="MobiDB-lite"/>
    </source>
</evidence>
<dbReference type="RefSeq" id="XP_056503558.1">
    <property type="nucleotide sequence ID" value="XM_056641064.1"/>
</dbReference>
<accession>A0A9W9PC55</accession>
<feature type="region of interest" description="Disordered" evidence="1">
    <location>
        <begin position="1"/>
        <end position="54"/>
    </location>
</feature>
<organism evidence="2 3">
    <name type="scientific">Penicillium citrinum</name>
    <dbReference type="NCBI Taxonomy" id="5077"/>
    <lineage>
        <taxon>Eukaryota</taxon>
        <taxon>Fungi</taxon>
        <taxon>Dikarya</taxon>
        <taxon>Ascomycota</taxon>
        <taxon>Pezizomycotina</taxon>
        <taxon>Eurotiomycetes</taxon>
        <taxon>Eurotiomycetidae</taxon>
        <taxon>Eurotiales</taxon>
        <taxon>Aspergillaceae</taxon>
        <taxon>Penicillium</taxon>
    </lineage>
</organism>
<reference evidence="2" key="1">
    <citation type="submission" date="2022-11" db="EMBL/GenBank/DDBJ databases">
        <authorList>
            <person name="Petersen C."/>
        </authorList>
    </citation>
    <scope>NUCLEOTIDE SEQUENCE</scope>
    <source>
        <strain evidence="2">IBT 23319</strain>
    </source>
</reference>
<sequence>MDFTATRHDLEMDENTGSNIIPTQCENSDCDFGADNPPPSSRQPQADEERSEATEPFQPIFKMLAELEQDDPKVAFQAARILGLFRRLWESCISKHRGNERLEQTNNGLKEENVLLKNEKSRLQGYHEEQRVRFDRLNHVLESSRVQLLKIRDDWEQGPRSQVVGLMDCDREE</sequence>
<protein>
    <submittedName>
        <fullName evidence="2">Uncharacterized protein</fullName>
    </submittedName>
</protein>
<evidence type="ECO:0000313" key="3">
    <source>
        <dbReference type="Proteomes" id="UP001147733"/>
    </source>
</evidence>
<comment type="caution">
    <text evidence="2">The sequence shown here is derived from an EMBL/GenBank/DDBJ whole genome shotgun (WGS) entry which is preliminary data.</text>
</comment>
<dbReference type="Proteomes" id="UP001147733">
    <property type="component" value="Unassembled WGS sequence"/>
</dbReference>